<comment type="similarity">
    <text evidence="1">Belongs to the glycosyltransferase 2 family. WaaE/KdtX subfamily.</text>
</comment>
<dbReference type="InterPro" id="IPR029044">
    <property type="entry name" value="Nucleotide-diphossugar_trans"/>
</dbReference>
<proteinExistence type="inferred from homology"/>
<dbReference type="CDD" id="cd02511">
    <property type="entry name" value="Beta4Glucosyltransferase"/>
    <property type="match status" value="1"/>
</dbReference>
<keyword evidence="4" id="KW-1185">Reference proteome</keyword>
<protein>
    <submittedName>
        <fullName evidence="3">Glycosyltransferase involved in cell wall bisynthesis</fullName>
    </submittedName>
</protein>
<dbReference type="EMBL" id="FYDG01000001">
    <property type="protein sequence ID" value="SNB55417.1"/>
    <property type="molecule type" value="Genomic_DNA"/>
</dbReference>
<dbReference type="RefSeq" id="WP_088518926.1">
    <property type="nucleotide sequence ID" value="NZ_FYDG01000001.1"/>
</dbReference>
<gene>
    <name evidence="3" type="ORF">SAMN06265338_101455</name>
</gene>
<dbReference type="SUPFAM" id="SSF53448">
    <property type="entry name" value="Nucleotide-diphospho-sugar transferases"/>
    <property type="match status" value="1"/>
</dbReference>
<evidence type="ECO:0000313" key="4">
    <source>
        <dbReference type="Proteomes" id="UP000198418"/>
    </source>
</evidence>
<feature type="domain" description="Glycosyltransferase 2-like" evidence="2">
    <location>
        <begin position="10"/>
        <end position="94"/>
    </location>
</feature>
<dbReference type="PANTHER" id="PTHR43630">
    <property type="entry name" value="POLY-BETA-1,6-N-ACETYL-D-GLUCOSAMINE SYNTHASE"/>
    <property type="match status" value="1"/>
</dbReference>
<dbReference type="InterPro" id="IPR001173">
    <property type="entry name" value="Glyco_trans_2-like"/>
</dbReference>
<sequence length="262" mass="29264">MSRLPVAATVICKNEEACIGACLASLADCAQIVVVDSGSTDRTLAIVEDFSARGWPIELHRRDWPGYAKQKQFALEQAREAWILSIDADEWLDDVLRADLPRLLAAPEEVGGWRLPRVLTLYGETEPPPPSVKPDHILRLVRRGRAHFDATVLVHEGLVVEGGIRDANTGLLRHERGLRLDAQLPKEILYARLKAEQRIAAGKKPSVLKLVFNPPLYFFRIFVTRRVFLCGAPGFIHAMTGAIYSFIAEALHFQMAREKPKA</sequence>
<dbReference type="Pfam" id="PF00535">
    <property type="entry name" value="Glycos_transf_2"/>
    <property type="match status" value="1"/>
</dbReference>
<evidence type="ECO:0000313" key="3">
    <source>
        <dbReference type="EMBL" id="SNB55417.1"/>
    </source>
</evidence>
<dbReference type="PANTHER" id="PTHR43630:SF2">
    <property type="entry name" value="GLYCOSYLTRANSFERASE"/>
    <property type="match status" value="1"/>
</dbReference>
<evidence type="ECO:0000259" key="2">
    <source>
        <dbReference type="Pfam" id="PF00535"/>
    </source>
</evidence>
<dbReference type="GO" id="GO:0016740">
    <property type="term" value="F:transferase activity"/>
    <property type="evidence" value="ECO:0007669"/>
    <property type="project" value="UniProtKB-KW"/>
</dbReference>
<keyword evidence="3" id="KW-0808">Transferase</keyword>
<dbReference type="Gene3D" id="3.90.550.10">
    <property type="entry name" value="Spore Coat Polysaccharide Biosynthesis Protein SpsA, Chain A"/>
    <property type="match status" value="1"/>
</dbReference>
<dbReference type="AlphaFoldDB" id="A0A212Q7W5"/>
<organism evidence="3 4">
    <name type="scientific">Rhodoblastus acidophilus</name>
    <name type="common">Rhodopseudomonas acidophila</name>
    <dbReference type="NCBI Taxonomy" id="1074"/>
    <lineage>
        <taxon>Bacteria</taxon>
        <taxon>Pseudomonadati</taxon>
        <taxon>Pseudomonadota</taxon>
        <taxon>Alphaproteobacteria</taxon>
        <taxon>Hyphomicrobiales</taxon>
        <taxon>Rhodoblastaceae</taxon>
        <taxon>Rhodoblastus</taxon>
    </lineage>
</organism>
<name>A0A212Q7W5_RHOAC</name>
<dbReference type="Proteomes" id="UP000198418">
    <property type="component" value="Unassembled WGS sequence"/>
</dbReference>
<reference evidence="4" key="1">
    <citation type="submission" date="2017-06" db="EMBL/GenBank/DDBJ databases">
        <authorList>
            <person name="Varghese N."/>
            <person name="Submissions S."/>
        </authorList>
    </citation>
    <scope>NUCLEOTIDE SEQUENCE [LARGE SCALE GENOMIC DNA]</scope>
    <source>
        <strain evidence="4">DSM 137</strain>
    </source>
</reference>
<evidence type="ECO:0000256" key="1">
    <source>
        <dbReference type="ARBA" id="ARBA00038494"/>
    </source>
</evidence>
<dbReference type="OrthoDB" id="9815923at2"/>
<accession>A0A212Q7W5</accession>